<protein>
    <submittedName>
        <fullName evidence="1">Uncharacterized protein</fullName>
    </submittedName>
</protein>
<dbReference type="AlphaFoldDB" id="A0A317XYW7"/>
<evidence type="ECO:0000313" key="1">
    <source>
        <dbReference type="EMBL" id="PWZ02539.1"/>
    </source>
</evidence>
<gene>
    <name evidence="1" type="ORF">BCV70DRAFT_1861</name>
</gene>
<organism evidence="1 2">
    <name type="scientific">Testicularia cyperi</name>
    <dbReference type="NCBI Taxonomy" id="1882483"/>
    <lineage>
        <taxon>Eukaryota</taxon>
        <taxon>Fungi</taxon>
        <taxon>Dikarya</taxon>
        <taxon>Basidiomycota</taxon>
        <taxon>Ustilaginomycotina</taxon>
        <taxon>Ustilaginomycetes</taxon>
        <taxon>Ustilaginales</taxon>
        <taxon>Anthracoideaceae</taxon>
        <taxon>Testicularia</taxon>
    </lineage>
</organism>
<name>A0A317XYW7_9BASI</name>
<sequence length="135" mass="14468">MLKMLKMLKCSNARCVLFDSERGRERERERERKRGRIANNGTTVMSVAWSEAGMNVEGEVDLVSFSVCVCVCVGVGVGVKHTLGSGSGLQSTEYKGLQRVGGGSGIGIGVVEWCCRVVVVSVRPFFVHPAATAST</sequence>
<accession>A0A317XYW7</accession>
<dbReference type="InParanoid" id="A0A317XYW7"/>
<dbReference type="EMBL" id="KZ819188">
    <property type="protein sequence ID" value="PWZ02539.1"/>
    <property type="molecule type" value="Genomic_DNA"/>
</dbReference>
<proteinExistence type="predicted"/>
<evidence type="ECO:0000313" key="2">
    <source>
        <dbReference type="Proteomes" id="UP000246740"/>
    </source>
</evidence>
<dbReference type="Proteomes" id="UP000246740">
    <property type="component" value="Unassembled WGS sequence"/>
</dbReference>
<keyword evidence="2" id="KW-1185">Reference proteome</keyword>
<reference evidence="1 2" key="1">
    <citation type="journal article" date="2018" name="Mol. Biol. Evol.">
        <title>Broad Genomic Sampling Reveals a Smut Pathogenic Ancestry of the Fungal Clade Ustilaginomycotina.</title>
        <authorList>
            <person name="Kijpornyongpan T."/>
            <person name="Mondo S.J."/>
            <person name="Barry K."/>
            <person name="Sandor L."/>
            <person name="Lee J."/>
            <person name="Lipzen A."/>
            <person name="Pangilinan J."/>
            <person name="LaButti K."/>
            <person name="Hainaut M."/>
            <person name="Henrissat B."/>
            <person name="Grigoriev I.V."/>
            <person name="Spatafora J.W."/>
            <person name="Aime M.C."/>
        </authorList>
    </citation>
    <scope>NUCLEOTIDE SEQUENCE [LARGE SCALE GENOMIC DNA]</scope>
    <source>
        <strain evidence="1 2">MCA 3645</strain>
    </source>
</reference>